<dbReference type="OrthoDB" id="5350410at2759"/>
<name>A0A0D2DQE3_9EURO</name>
<dbReference type="GeneID" id="27355255"/>
<proteinExistence type="inferred from homology"/>
<dbReference type="GO" id="GO:0019901">
    <property type="term" value="F:protein kinase binding"/>
    <property type="evidence" value="ECO:0007669"/>
    <property type="project" value="TreeGrafter"/>
</dbReference>
<dbReference type="Pfam" id="PF16561">
    <property type="entry name" value="AMPK1_CBM"/>
    <property type="match status" value="1"/>
</dbReference>
<dbReference type="SUPFAM" id="SSF81296">
    <property type="entry name" value="E set domains"/>
    <property type="match status" value="1"/>
</dbReference>
<evidence type="ECO:0000256" key="2">
    <source>
        <dbReference type="SAM" id="Phobius"/>
    </source>
</evidence>
<evidence type="ECO:0000259" key="3">
    <source>
        <dbReference type="Pfam" id="PF16561"/>
    </source>
</evidence>
<dbReference type="GO" id="GO:0007165">
    <property type="term" value="P:signal transduction"/>
    <property type="evidence" value="ECO:0007669"/>
    <property type="project" value="TreeGrafter"/>
</dbReference>
<organism evidence="4 5">
    <name type="scientific">Exophiala oligosperma</name>
    <dbReference type="NCBI Taxonomy" id="215243"/>
    <lineage>
        <taxon>Eukaryota</taxon>
        <taxon>Fungi</taxon>
        <taxon>Dikarya</taxon>
        <taxon>Ascomycota</taxon>
        <taxon>Pezizomycotina</taxon>
        <taxon>Eurotiomycetes</taxon>
        <taxon>Chaetothyriomycetidae</taxon>
        <taxon>Chaetothyriales</taxon>
        <taxon>Herpotrichiellaceae</taxon>
        <taxon>Exophiala</taxon>
    </lineage>
</organism>
<comment type="similarity">
    <text evidence="1">Belongs to the CRP1/MDG1 family.</text>
</comment>
<dbReference type="CDD" id="cd02859">
    <property type="entry name" value="E_set_AMPKbeta_like_N"/>
    <property type="match status" value="1"/>
</dbReference>
<keyword evidence="2" id="KW-1133">Transmembrane helix</keyword>
<dbReference type="EMBL" id="KN847334">
    <property type="protein sequence ID" value="KIW44729.1"/>
    <property type="molecule type" value="Genomic_DNA"/>
</dbReference>
<dbReference type="Proteomes" id="UP000053342">
    <property type="component" value="Unassembled WGS sequence"/>
</dbReference>
<evidence type="ECO:0000256" key="1">
    <source>
        <dbReference type="ARBA" id="ARBA00038216"/>
    </source>
</evidence>
<dbReference type="InterPro" id="IPR032640">
    <property type="entry name" value="AMPK1_CBM"/>
</dbReference>
<feature type="domain" description="AMP-activated protein kinase glycogen-binding" evidence="3">
    <location>
        <begin position="15"/>
        <end position="92"/>
    </location>
</feature>
<keyword evidence="5" id="KW-1185">Reference proteome</keyword>
<dbReference type="AlphaFoldDB" id="A0A0D2DQE3"/>
<accession>A0A0D2DQE3</accession>
<evidence type="ECO:0000313" key="5">
    <source>
        <dbReference type="Proteomes" id="UP000053342"/>
    </source>
</evidence>
<keyword evidence="2" id="KW-0472">Membrane</keyword>
<feature type="transmembrane region" description="Helical" evidence="2">
    <location>
        <begin position="233"/>
        <end position="250"/>
    </location>
</feature>
<dbReference type="RefSeq" id="XP_016264945.1">
    <property type="nucleotide sequence ID" value="XM_016403940.1"/>
</dbReference>
<evidence type="ECO:0000313" key="4">
    <source>
        <dbReference type="EMBL" id="KIW44730.1"/>
    </source>
</evidence>
<dbReference type="InterPro" id="IPR013783">
    <property type="entry name" value="Ig-like_fold"/>
</dbReference>
<dbReference type="InterPro" id="IPR014756">
    <property type="entry name" value="Ig_E-set"/>
</dbReference>
<reference evidence="4 5" key="1">
    <citation type="submission" date="2015-01" db="EMBL/GenBank/DDBJ databases">
        <title>The Genome Sequence of Exophiala oligosperma CBS72588.</title>
        <authorList>
            <consortium name="The Broad Institute Genomics Platform"/>
            <person name="Cuomo C."/>
            <person name="de Hoog S."/>
            <person name="Gorbushina A."/>
            <person name="Stielow B."/>
            <person name="Teixiera M."/>
            <person name="Abouelleil A."/>
            <person name="Chapman S.B."/>
            <person name="Priest M."/>
            <person name="Young S.K."/>
            <person name="Wortman J."/>
            <person name="Nusbaum C."/>
            <person name="Birren B."/>
        </authorList>
    </citation>
    <scope>NUCLEOTIDE SEQUENCE [LARGE SCALE GENOMIC DNA]</scope>
    <source>
        <strain evidence="4 5">CBS 72588</strain>
    </source>
</reference>
<dbReference type="VEuPathDB" id="FungiDB:PV06_03181"/>
<dbReference type="PANTHER" id="PTHR10343">
    <property type="entry name" value="5'-AMP-ACTIVATED PROTEIN KINASE , BETA SUBUNIT"/>
    <property type="match status" value="1"/>
</dbReference>
<dbReference type="PANTHER" id="PTHR10343:SF81">
    <property type="entry name" value="CRUCIFORM DNA-RECOGNIZING PROTEIN 1-RELATED"/>
    <property type="match status" value="1"/>
</dbReference>
<dbReference type="GO" id="GO:0005737">
    <property type="term" value="C:cytoplasm"/>
    <property type="evidence" value="ECO:0007669"/>
    <property type="project" value="TreeGrafter"/>
</dbReference>
<dbReference type="HOGENOM" id="CLU_071887_0_0_1"/>
<dbReference type="Gene3D" id="2.60.40.10">
    <property type="entry name" value="Immunoglobulins"/>
    <property type="match status" value="1"/>
</dbReference>
<dbReference type="GO" id="GO:0031588">
    <property type="term" value="C:nucleotide-activated protein kinase complex"/>
    <property type="evidence" value="ECO:0007669"/>
    <property type="project" value="TreeGrafter"/>
</dbReference>
<dbReference type="InterPro" id="IPR050827">
    <property type="entry name" value="CRP1_MDG1_kinase"/>
</dbReference>
<sequence length="252" mass="26681">MVSTTITFSKADVQAPVYIAGAFSEWSPVEMTCEKLENGQNKFTHAAELQPGKYQYKFRLGPGDWWVLDESTSTENDGSGNVNNVLTVDPEQTQESTLQQSEGESEDIGQAPIAATAAATAAITAPAAAAAAAATTASATVSDTVAAMEDELRVQPEGTPDEHDVHKEASIPDFAPPPYSAEEHKIPLILETDNKPVPVTTKVADVVQRSSPESEALLPQPNKGGGVLAKNRVLLVAVVVAIPVAVSFFLRR</sequence>
<dbReference type="RefSeq" id="XP_016264946.1">
    <property type="nucleotide sequence ID" value="XM_016403941.1"/>
</dbReference>
<dbReference type="STRING" id="215243.A0A0D2DQE3"/>
<keyword evidence="2" id="KW-0812">Transmembrane</keyword>
<protein>
    <recommendedName>
        <fullName evidence="3">AMP-activated protein kinase glycogen-binding domain-containing protein</fullName>
    </recommendedName>
</protein>
<dbReference type="EMBL" id="KN847334">
    <property type="protein sequence ID" value="KIW44730.1"/>
    <property type="molecule type" value="Genomic_DNA"/>
</dbReference>
<dbReference type="GO" id="GO:0005634">
    <property type="term" value="C:nucleus"/>
    <property type="evidence" value="ECO:0007669"/>
    <property type="project" value="TreeGrafter"/>
</dbReference>
<gene>
    <name evidence="4" type="ORF">PV06_03181</name>
</gene>